<dbReference type="AlphaFoldDB" id="S5SRT6"/>
<evidence type="ECO:0000256" key="1">
    <source>
        <dbReference type="SAM" id="Phobius"/>
    </source>
</evidence>
<feature type="transmembrane region" description="Helical" evidence="1">
    <location>
        <begin position="7"/>
        <end position="26"/>
    </location>
</feature>
<gene>
    <name evidence="2" type="ORF">B841_01245</name>
</gene>
<reference evidence="2 3" key="1">
    <citation type="submission" date="2012-11" db="EMBL/GenBank/DDBJ databases">
        <title>The complete genome sequence of Corynebacterium maris Coryn-1 (=DSM 45190).</title>
        <authorList>
            <person name="Schaffert L."/>
            <person name="Albersmeier A."/>
            <person name="Kalinowski J."/>
            <person name="Ruckert C."/>
        </authorList>
    </citation>
    <scope>NUCLEOTIDE SEQUENCE [LARGE SCALE GENOMIC DNA]</scope>
    <source>
        <strain evidence="3">Coryn-1</strain>
    </source>
</reference>
<name>S5SRT6_9CORY</name>
<dbReference type="PATRIC" id="fig|1224163.3.peg.251"/>
<dbReference type="PANTHER" id="PTHR37309">
    <property type="entry name" value="SLR0284 PROTEIN"/>
    <property type="match status" value="1"/>
</dbReference>
<proteinExistence type="predicted"/>
<keyword evidence="1" id="KW-0812">Transmembrane</keyword>
<feature type="transmembrane region" description="Helical" evidence="1">
    <location>
        <begin position="110"/>
        <end position="130"/>
    </location>
</feature>
<organism evidence="2 3">
    <name type="scientific">Corynebacterium maris DSM 45190</name>
    <dbReference type="NCBI Taxonomy" id="1224163"/>
    <lineage>
        <taxon>Bacteria</taxon>
        <taxon>Bacillati</taxon>
        <taxon>Actinomycetota</taxon>
        <taxon>Actinomycetes</taxon>
        <taxon>Mycobacteriales</taxon>
        <taxon>Corynebacteriaceae</taxon>
        <taxon>Corynebacterium</taxon>
    </lineage>
</organism>
<dbReference type="HOGENOM" id="CLU_120441_0_0_11"/>
<evidence type="ECO:0000313" key="2">
    <source>
        <dbReference type="EMBL" id="AGS33732.1"/>
    </source>
</evidence>
<feature type="transmembrane region" description="Helical" evidence="1">
    <location>
        <begin position="46"/>
        <end position="67"/>
    </location>
</feature>
<dbReference type="Pfam" id="PF04020">
    <property type="entry name" value="Phage_holin_4_2"/>
    <property type="match status" value="1"/>
</dbReference>
<keyword evidence="3" id="KW-1185">Reference proteome</keyword>
<sequence>MGKIINWLLDIVVTAIALWLVTVVVPGVQVLPPNQTLYADGQYDHALVFVGVAVVFLIVNAVVTPVLRTVGLPLTCLTLGLFALVINAAVFLLAGWISQQIGLGLVIEDFWQALIGAAVLAIVRVVLGFFTGPLRTRA</sequence>
<dbReference type="RefSeq" id="WP_020933667.1">
    <property type="nucleotide sequence ID" value="NC_021915.1"/>
</dbReference>
<accession>S5SRT6</accession>
<dbReference type="STRING" id="1224163.B841_01245"/>
<dbReference type="InterPro" id="IPR007165">
    <property type="entry name" value="Phage_holin_4_2"/>
</dbReference>
<dbReference type="eggNOG" id="COG1950">
    <property type="taxonomic scope" value="Bacteria"/>
</dbReference>
<dbReference type="PANTHER" id="PTHR37309:SF1">
    <property type="entry name" value="SLR0284 PROTEIN"/>
    <property type="match status" value="1"/>
</dbReference>
<protein>
    <submittedName>
        <fullName evidence="2">Membrane protein</fullName>
    </submittedName>
</protein>
<keyword evidence="1" id="KW-0472">Membrane</keyword>
<keyword evidence="1" id="KW-1133">Transmembrane helix</keyword>
<evidence type="ECO:0000313" key="3">
    <source>
        <dbReference type="Proteomes" id="UP000015388"/>
    </source>
</evidence>
<dbReference type="OrthoDB" id="9810847at2"/>
<dbReference type="Proteomes" id="UP000015388">
    <property type="component" value="Chromosome"/>
</dbReference>
<dbReference type="KEGG" id="cmd:B841_01245"/>
<feature type="transmembrane region" description="Helical" evidence="1">
    <location>
        <begin position="74"/>
        <end position="98"/>
    </location>
</feature>
<dbReference type="EMBL" id="CP003924">
    <property type="protein sequence ID" value="AGS33732.1"/>
    <property type="molecule type" value="Genomic_DNA"/>
</dbReference>